<dbReference type="Proteomes" id="UP001233172">
    <property type="component" value="Unassembled WGS sequence"/>
</dbReference>
<comment type="caution">
    <text evidence="2">The sequence shown here is derived from an EMBL/GenBank/DDBJ whole genome shotgun (WGS) entry which is preliminary data.</text>
</comment>
<feature type="region of interest" description="Disordered" evidence="1">
    <location>
        <begin position="1"/>
        <end position="62"/>
    </location>
</feature>
<accession>A0AAD8BMT0</accession>
<proteinExistence type="predicted"/>
<evidence type="ECO:0000313" key="3">
    <source>
        <dbReference type="Proteomes" id="UP001233172"/>
    </source>
</evidence>
<reference evidence="2" key="2">
    <citation type="submission" date="2023-04" db="EMBL/GenBank/DDBJ databases">
        <authorList>
            <person name="Bu L."/>
            <person name="Lu L."/>
            <person name="Laidemitt M.R."/>
            <person name="Zhang S.M."/>
            <person name="Mutuku M."/>
            <person name="Mkoji G."/>
            <person name="Steinauer M."/>
            <person name="Loker E.S."/>
        </authorList>
    </citation>
    <scope>NUCLEOTIDE SEQUENCE</scope>
    <source>
        <strain evidence="2">KasaAsao</strain>
        <tissue evidence="2">Whole Snail</tissue>
    </source>
</reference>
<dbReference type="EMBL" id="JASAOG010000055">
    <property type="protein sequence ID" value="KAK0057445.1"/>
    <property type="molecule type" value="Genomic_DNA"/>
</dbReference>
<organism evidence="2 3">
    <name type="scientific">Biomphalaria pfeifferi</name>
    <name type="common">Bloodfluke planorb</name>
    <name type="synonym">Freshwater snail</name>
    <dbReference type="NCBI Taxonomy" id="112525"/>
    <lineage>
        <taxon>Eukaryota</taxon>
        <taxon>Metazoa</taxon>
        <taxon>Spiralia</taxon>
        <taxon>Lophotrochozoa</taxon>
        <taxon>Mollusca</taxon>
        <taxon>Gastropoda</taxon>
        <taxon>Heterobranchia</taxon>
        <taxon>Euthyneura</taxon>
        <taxon>Panpulmonata</taxon>
        <taxon>Hygrophila</taxon>
        <taxon>Lymnaeoidea</taxon>
        <taxon>Planorbidae</taxon>
        <taxon>Biomphalaria</taxon>
    </lineage>
</organism>
<reference evidence="2" key="1">
    <citation type="journal article" date="2023" name="PLoS Negl. Trop. Dis.">
        <title>A genome sequence for Biomphalaria pfeifferi, the major vector snail for the human-infecting parasite Schistosoma mansoni.</title>
        <authorList>
            <person name="Bu L."/>
            <person name="Lu L."/>
            <person name="Laidemitt M.R."/>
            <person name="Zhang S.M."/>
            <person name="Mutuku M."/>
            <person name="Mkoji G."/>
            <person name="Steinauer M."/>
            <person name="Loker E.S."/>
        </authorList>
    </citation>
    <scope>NUCLEOTIDE SEQUENCE</scope>
    <source>
        <strain evidence="2">KasaAsao</strain>
    </source>
</reference>
<keyword evidence="3" id="KW-1185">Reference proteome</keyword>
<evidence type="ECO:0000256" key="1">
    <source>
        <dbReference type="SAM" id="MobiDB-lite"/>
    </source>
</evidence>
<gene>
    <name evidence="2" type="ORF">Bpfe_013252</name>
</gene>
<protein>
    <submittedName>
        <fullName evidence="2">Uncharacterized protein</fullName>
    </submittedName>
</protein>
<name>A0AAD8BMT0_BIOPF</name>
<feature type="compositionally biased region" description="Basic and acidic residues" evidence="1">
    <location>
        <begin position="15"/>
        <end position="29"/>
    </location>
</feature>
<sequence length="130" mass="14719">MRSKQPSQEQTGLLEEEKATAEKNSRWLHGELVPSPPPPLTSVVPTDRAPHELINSDKPPPLQIVFEDEGGSYIETLIYNSVMRTASRSAKNTLLRTRLEMNLNHDLNVRHLDNREEATYFRPSMETGPA</sequence>
<evidence type="ECO:0000313" key="2">
    <source>
        <dbReference type="EMBL" id="KAK0057445.1"/>
    </source>
</evidence>
<dbReference type="AlphaFoldDB" id="A0AAD8BMT0"/>
<feature type="compositionally biased region" description="Polar residues" evidence="1">
    <location>
        <begin position="1"/>
        <end position="11"/>
    </location>
</feature>